<dbReference type="EMBL" id="CAJGYO010000003">
    <property type="protein sequence ID" value="CAD6219886.1"/>
    <property type="molecule type" value="Genomic_DNA"/>
</dbReference>
<feature type="compositionally biased region" description="Low complexity" evidence="1">
    <location>
        <begin position="8"/>
        <end position="19"/>
    </location>
</feature>
<feature type="region of interest" description="Disordered" evidence="1">
    <location>
        <begin position="83"/>
        <end position="117"/>
    </location>
</feature>
<evidence type="ECO:0008006" key="4">
    <source>
        <dbReference type="Google" id="ProtNLM"/>
    </source>
</evidence>
<dbReference type="Proteomes" id="UP000604825">
    <property type="component" value="Unassembled WGS sequence"/>
</dbReference>
<gene>
    <name evidence="2" type="ORF">NCGR_LOCUS13486</name>
</gene>
<feature type="compositionally biased region" description="Pro residues" evidence="1">
    <location>
        <begin position="98"/>
        <end position="111"/>
    </location>
</feature>
<protein>
    <recommendedName>
        <fullName evidence="4">NAC domain-containing protein</fullName>
    </recommendedName>
</protein>
<sequence length="156" mass="16713">MAKHPWRGSSPPSSGAGASEMKLPGFRFHPTEELLEFYLKQVAHGLQHIHGHAQILHLWHQCATLGSSTSMATLAIDTRVRCPSPAPRRGGRAAPAPCRSPPPGSSPPPLRLPVETAAPAGDLPGRFRAGLACCTHPLLAVVDEVTMGRRCRRNGR</sequence>
<evidence type="ECO:0000256" key="1">
    <source>
        <dbReference type="SAM" id="MobiDB-lite"/>
    </source>
</evidence>
<reference evidence="2" key="1">
    <citation type="submission" date="2020-10" db="EMBL/GenBank/DDBJ databases">
        <authorList>
            <person name="Han B."/>
            <person name="Lu T."/>
            <person name="Zhao Q."/>
            <person name="Huang X."/>
            <person name="Zhao Y."/>
        </authorList>
    </citation>
    <scope>NUCLEOTIDE SEQUENCE</scope>
</reference>
<keyword evidence="3" id="KW-1185">Reference proteome</keyword>
<accession>A0A811NEV4</accession>
<name>A0A811NEV4_9POAL</name>
<organism evidence="2 3">
    <name type="scientific">Miscanthus lutarioriparius</name>
    <dbReference type="NCBI Taxonomy" id="422564"/>
    <lineage>
        <taxon>Eukaryota</taxon>
        <taxon>Viridiplantae</taxon>
        <taxon>Streptophyta</taxon>
        <taxon>Embryophyta</taxon>
        <taxon>Tracheophyta</taxon>
        <taxon>Spermatophyta</taxon>
        <taxon>Magnoliopsida</taxon>
        <taxon>Liliopsida</taxon>
        <taxon>Poales</taxon>
        <taxon>Poaceae</taxon>
        <taxon>PACMAD clade</taxon>
        <taxon>Panicoideae</taxon>
        <taxon>Andropogonodae</taxon>
        <taxon>Andropogoneae</taxon>
        <taxon>Saccharinae</taxon>
        <taxon>Miscanthus</taxon>
    </lineage>
</organism>
<comment type="caution">
    <text evidence="2">The sequence shown here is derived from an EMBL/GenBank/DDBJ whole genome shotgun (WGS) entry which is preliminary data.</text>
</comment>
<proteinExistence type="predicted"/>
<dbReference type="AlphaFoldDB" id="A0A811NEV4"/>
<evidence type="ECO:0000313" key="3">
    <source>
        <dbReference type="Proteomes" id="UP000604825"/>
    </source>
</evidence>
<feature type="region of interest" description="Disordered" evidence="1">
    <location>
        <begin position="1"/>
        <end position="23"/>
    </location>
</feature>
<evidence type="ECO:0000313" key="2">
    <source>
        <dbReference type="EMBL" id="CAD6219886.1"/>
    </source>
</evidence>